<dbReference type="AlphaFoldDB" id="A0A6C0DY07"/>
<protein>
    <submittedName>
        <fullName evidence="2">Uncharacterized protein</fullName>
    </submittedName>
</protein>
<evidence type="ECO:0000313" key="2">
    <source>
        <dbReference type="EMBL" id="QHT21261.1"/>
    </source>
</evidence>
<proteinExistence type="predicted"/>
<keyword evidence="1" id="KW-0812">Transmembrane</keyword>
<evidence type="ECO:0000256" key="1">
    <source>
        <dbReference type="SAM" id="Phobius"/>
    </source>
</evidence>
<sequence>MDFQPINQTKATFEEYTSTDSSNKNVVIVVLILIVILSLLGINIFSFVGDVLQQFINVFSPLFSNALTGFGRVSGTALNASSNVIADTSKTGIDILNGTVQSVGDLLIKSHDQNKINQPPMVARDPPQPADTTNPIVSAAVANKNKWCLVGEYNGKRGCISITDSDKCMSGQVFPSQQLCLNPNLSK</sequence>
<name>A0A6C0DY07_9ZZZZ</name>
<keyword evidence="1" id="KW-1133">Transmembrane helix</keyword>
<accession>A0A6C0DY07</accession>
<organism evidence="2">
    <name type="scientific">viral metagenome</name>
    <dbReference type="NCBI Taxonomy" id="1070528"/>
    <lineage>
        <taxon>unclassified sequences</taxon>
        <taxon>metagenomes</taxon>
        <taxon>organismal metagenomes</taxon>
    </lineage>
</organism>
<keyword evidence="1" id="KW-0472">Membrane</keyword>
<reference evidence="2" key="1">
    <citation type="journal article" date="2020" name="Nature">
        <title>Giant virus diversity and host interactions through global metagenomics.</title>
        <authorList>
            <person name="Schulz F."/>
            <person name="Roux S."/>
            <person name="Paez-Espino D."/>
            <person name="Jungbluth S."/>
            <person name="Walsh D.A."/>
            <person name="Denef V.J."/>
            <person name="McMahon K.D."/>
            <person name="Konstantinidis K.T."/>
            <person name="Eloe-Fadrosh E.A."/>
            <person name="Kyrpides N.C."/>
            <person name="Woyke T."/>
        </authorList>
    </citation>
    <scope>NUCLEOTIDE SEQUENCE</scope>
    <source>
        <strain evidence="2">GVMAG-M-3300023174-92</strain>
    </source>
</reference>
<feature type="transmembrane region" description="Helical" evidence="1">
    <location>
        <begin position="26"/>
        <end position="48"/>
    </location>
</feature>
<dbReference type="EMBL" id="MN739688">
    <property type="protein sequence ID" value="QHT21261.1"/>
    <property type="molecule type" value="Genomic_DNA"/>
</dbReference>